<dbReference type="KEGG" id="sya:A6768_13880"/>
<gene>
    <name evidence="1" type="ORF">A6768_13880</name>
</gene>
<protein>
    <submittedName>
        <fullName evidence="1">Uncharacterized protein</fullName>
    </submittedName>
</protein>
<dbReference type="RefSeq" id="WP_097384044.1">
    <property type="nucleotide sequence ID" value="NZ_CP023741.1"/>
</dbReference>
<reference evidence="1 2" key="1">
    <citation type="submission" date="2017-10" db="EMBL/GenBank/DDBJ databases">
        <title>Sphingobium yanoikuyae S72.</title>
        <authorList>
            <person name="Sanchez E."/>
            <person name="Bustos P."/>
            <person name="Mendoza P."/>
            <person name="Guo X."/>
            <person name="Mendoza A."/>
        </authorList>
    </citation>
    <scope>NUCLEOTIDE SEQUENCE [LARGE SCALE GENOMIC DNA]</scope>
    <source>
        <strain evidence="1 2">S72</strain>
    </source>
</reference>
<evidence type="ECO:0000313" key="1">
    <source>
        <dbReference type="EMBL" id="ATI80956.1"/>
    </source>
</evidence>
<evidence type="ECO:0000313" key="2">
    <source>
        <dbReference type="Proteomes" id="UP000219422"/>
    </source>
</evidence>
<dbReference type="EMBL" id="CP023741">
    <property type="protein sequence ID" value="ATI80956.1"/>
    <property type="molecule type" value="Genomic_DNA"/>
</dbReference>
<accession>A0A291N0V4</accession>
<dbReference type="GeneID" id="57777922"/>
<sequence length="145" mass="16304">MPNEQPVSAEYNPDGPCVGIFWRVQTSAGPKLVSHVVSLTDADEYGDFLTHPTGHYEIWEGWQAAGAAAIKRMGLPIEIASSDYEEHPRGRVVFARRAERFIIYADRKLQVKAIIDDIKELFAIVDRNCVVRSDSHYITGRWSAS</sequence>
<dbReference type="AlphaFoldDB" id="A0A291N0V4"/>
<name>A0A291N0V4_SPHYA</name>
<proteinExistence type="predicted"/>
<dbReference type="Proteomes" id="UP000219422">
    <property type="component" value="Chromosome"/>
</dbReference>
<organism evidence="1 2">
    <name type="scientific">Sphingobium yanoikuyae</name>
    <name type="common">Sphingomonas yanoikuyae</name>
    <dbReference type="NCBI Taxonomy" id="13690"/>
    <lineage>
        <taxon>Bacteria</taxon>
        <taxon>Pseudomonadati</taxon>
        <taxon>Pseudomonadota</taxon>
        <taxon>Alphaproteobacteria</taxon>
        <taxon>Sphingomonadales</taxon>
        <taxon>Sphingomonadaceae</taxon>
        <taxon>Sphingobium</taxon>
    </lineage>
</organism>